<organism evidence="13 14">
    <name type="scientific">Dekkera bruxellensis</name>
    <name type="common">Brettanomyces custersii</name>
    <dbReference type="NCBI Taxonomy" id="5007"/>
    <lineage>
        <taxon>Eukaryota</taxon>
        <taxon>Fungi</taxon>
        <taxon>Dikarya</taxon>
        <taxon>Ascomycota</taxon>
        <taxon>Saccharomycotina</taxon>
        <taxon>Pichiomycetes</taxon>
        <taxon>Pichiales</taxon>
        <taxon>Pichiaceae</taxon>
        <taxon>Brettanomyces</taxon>
    </lineage>
</organism>
<dbReference type="Gene3D" id="3.30.40.10">
    <property type="entry name" value="Zinc/RING finger domain, C3HC4 (zinc finger)"/>
    <property type="match status" value="1"/>
</dbReference>
<dbReference type="InterPro" id="IPR017907">
    <property type="entry name" value="Znf_RING_CS"/>
</dbReference>
<dbReference type="SMART" id="SM00647">
    <property type="entry name" value="IBR"/>
    <property type="match status" value="2"/>
</dbReference>
<keyword evidence="5" id="KW-0677">Repeat</keyword>
<gene>
    <name evidence="13" type="ORF">DEBR0S1_24168G</name>
</gene>
<keyword evidence="3" id="KW-0808">Transferase</keyword>
<evidence type="ECO:0000256" key="1">
    <source>
        <dbReference type="ARBA" id="ARBA00001798"/>
    </source>
</evidence>
<feature type="compositionally biased region" description="Acidic residues" evidence="10">
    <location>
        <begin position="16"/>
        <end position="39"/>
    </location>
</feature>
<dbReference type="AlphaFoldDB" id="A0A7D9GZP6"/>
<keyword evidence="7" id="KW-0833">Ubl conjugation pathway</keyword>
<evidence type="ECO:0000259" key="11">
    <source>
        <dbReference type="PROSITE" id="PS50089"/>
    </source>
</evidence>
<evidence type="ECO:0000256" key="9">
    <source>
        <dbReference type="PROSITE-ProRule" id="PRU00175"/>
    </source>
</evidence>
<evidence type="ECO:0000313" key="14">
    <source>
        <dbReference type="Proteomes" id="UP000478008"/>
    </source>
</evidence>
<dbReference type="GO" id="GO:0016567">
    <property type="term" value="P:protein ubiquitination"/>
    <property type="evidence" value="ECO:0007669"/>
    <property type="project" value="InterPro"/>
</dbReference>
<dbReference type="PROSITE" id="PS50089">
    <property type="entry name" value="ZF_RING_2"/>
    <property type="match status" value="1"/>
</dbReference>
<feature type="region of interest" description="Disordered" evidence="10">
    <location>
        <begin position="1"/>
        <end position="55"/>
    </location>
</feature>
<evidence type="ECO:0000256" key="4">
    <source>
        <dbReference type="ARBA" id="ARBA00022723"/>
    </source>
</evidence>
<feature type="domain" description="RING-type" evidence="12">
    <location>
        <begin position="159"/>
        <end position="492"/>
    </location>
</feature>
<comment type="catalytic activity">
    <reaction evidence="1">
        <text>[E2 ubiquitin-conjugating enzyme]-S-ubiquitinyl-L-cysteine + [acceptor protein]-L-lysine = [E2 ubiquitin-conjugating enzyme]-L-cysteine + [acceptor protein]-N(6)-ubiquitinyl-L-lysine.</text>
        <dbReference type="EC" id="2.3.2.31"/>
    </reaction>
</comment>
<evidence type="ECO:0000256" key="7">
    <source>
        <dbReference type="ARBA" id="ARBA00022786"/>
    </source>
</evidence>
<dbReference type="PANTHER" id="PTHR11685">
    <property type="entry name" value="RBR FAMILY RING FINGER AND IBR DOMAIN-CONTAINING"/>
    <property type="match status" value="1"/>
</dbReference>
<dbReference type="GO" id="GO:0061630">
    <property type="term" value="F:ubiquitin protein ligase activity"/>
    <property type="evidence" value="ECO:0007669"/>
    <property type="project" value="UniProtKB-EC"/>
</dbReference>
<dbReference type="Gene3D" id="1.20.120.1750">
    <property type="match status" value="1"/>
</dbReference>
<dbReference type="PROSITE" id="PS51873">
    <property type="entry name" value="TRIAD"/>
    <property type="match status" value="1"/>
</dbReference>
<dbReference type="InterPro" id="IPR048962">
    <property type="entry name" value="ARIH1-like_UBL"/>
</dbReference>
<evidence type="ECO:0000256" key="5">
    <source>
        <dbReference type="ARBA" id="ARBA00022737"/>
    </source>
</evidence>
<keyword evidence="8" id="KW-0862">Zinc</keyword>
<dbReference type="Proteomes" id="UP000478008">
    <property type="component" value="Unassembled WGS sequence"/>
</dbReference>
<evidence type="ECO:0000259" key="12">
    <source>
        <dbReference type="PROSITE" id="PS51873"/>
    </source>
</evidence>
<dbReference type="InterPro" id="IPR002867">
    <property type="entry name" value="IBR_dom"/>
</dbReference>
<keyword evidence="14" id="KW-1185">Reference proteome</keyword>
<sequence>MPLSKLGDNELSSDSTDFEYEEEDSDNCDFELEDEDSEDITSNGEEQLSNRNDETLGVSYTFPVSHTKMNTKTHRMIYKSVSLEDMEILLDKKVTALNSVLQLGNNTCLILLVKYKWNQDKLLEDYTNGNITNYGLVMELQKQEQRRSNIPLIKEVRDPKFTCHICFDNPSEGRPLTVFTLSSCDHPFCVDCYINYLKEANKDNKLLLRCPEPTCKQLITMSDLQKISNFEWDRKNQEKLREEQKCISAEQQSITEEEIKTRYQGDKLSSKLHDLNLDDISDSEDEDLIYPSHSEEETDKAKCDTDNHSDPDFDTAITNFQQQIMEKERTEREHERNKTIASKYKLNLTENYCSAHYKYFKNCPIPNCDSMVMQVGFDSDKVGTLSEFVERKLVPTVVCTHKHRFCFNCLQEDHSPCPCSLAKEWEKKCKDDTETCHWLAANTKDCPHCSTPIEKNGGCNHMICFKCGFAFCWNCLQKWSLHYNDFNCTVYVGDADDAKKDQDKNKKLLRRYMFYFELFDNQKRSLDADKKLLRKFENNLRKIQERCGVSWIEALFYRESMDILFRARHELMWTYATMYYIGTKNSCELANAAQQLFSRNIEKLSRLFLDTKIEMIFKQRNKFLNYANLVEETRELLEETFLDYISKDQTKLI</sequence>
<evidence type="ECO:0000256" key="2">
    <source>
        <dbReference type="ARBA" id="ARBA00012251"/>
    </source>
</evidence>
<accession>A0A7D9GZP6</accession>
<dbReference type="GO" id="GO:0008270">
    <property type="term" value="F:zinc ion binding"/>
    <property type="evidence" value="ECO:0007669"/>
    <property type="project" value="UniProtKB-KW"/>
</dbReference>
<dbReference type="EMBL" id="CABFWN010000001">
    <property type="protein sequence ID" value="VUG16727.1"/>
    <property type="molecule type" value="Genomic_DNA"/>
</dbReference>
<dbReference type="InterPro" id="IPR013083">
    <property type="entry name" value="Znf_RING/FYVE/PHD"/>
</dbReference>
<feature type="domain" description="RING-type" evidence="11">
    <location>
        <begin position="163"/>
        <end position="211"/>
    </location>
</feature>
<dbReference type="Pfam" id="PF01485">
    <property type="entry name" value="IBR"/>
    <property type="match status" value="1"/>
</dbReference>
<dbReference type="InterPro" id="IPR044066">
    <property type="entry name" value="TRIAD_supradom"/>
</dbReference>
<dbReference type="Pfam" id="PF22191">
    <property type="entry name" value="IBR_1"/>
    <property type="match status" value="1"/>
</dbReference>
<evidence type="ECO:0000313" key="13">
    <source>
        <dbReference type="EMBL" id="VUG16727.1"/>
    </source>
</evidence>
<dbReference type="PROSITE" id="PS00518">
    <property type="entry name" value="ZF_RING_1"/>
    <property type="match status" value="1"/>
</dbReference>
<keyword evidence="6 9" id="KW-0863">Zinc-finger</keyword>
<feature type="compositionally biased region" description="Polar residues" evidence="10">
    <location>
        <begin position="40"/>
        <end position="50"/>
    </location>
</feature>
<keyword evidence="4" id="KW-0479">Metal-binding</keyword>
<dbReference type="EC" id="2.3.2.31" evidence="2"/>
<dbReference type="InterPro" id="IPR001841">
    <property type="entry name" value="Znf_RING"/>
</dbReference>
<evidence type="ECO:0000256" key="3">
    <source>
        <dbReference type="ARBA" id="ARBA00022679"/>
    </source>
</evidence>
<name>A0A7D9GZP6_DEKBR</name>
<dbReference type="Pfam" id="PF21235">
    <property type="entry name" value="UBA_ARI1"/>
    <property type="match status" value="1"/>
</dbReference>
<dbReference type="SUPFAM" id="SSF57850">
    <property type="entry name" value="RING/U-box"/>
    <property type="match status" value="2"/>
</dbReference>
<protein>
    <recommendedName>
        <fullName evidence="2">RBR-type E3 ubiquitin transferase</fullName>
        <ecNumber evidence="2">2.3.2.31</ecNumber>
    </recommendedName>
</protein>
<evidence type="ECO:0000256" key="6">
    <source>
        <dbReference type="ARBA" id="ARBA00022771"/>
    </source>
</evidence>
<dbReference type="InterPro" id="IPR031127">
    <property type="entry name" value="E3_UB_ligase_RBR"/>
</dbReference>
<evidence type="ECO:0000256" key="10">
    <source>
        <dbReference type="SAM" id="MobiDB-lite"/>
    </source>
</evidence>
<evidence type="ECO:0000256" key="8">
    <source>
        <dbReference type="ARBA" id="ARBA00022833"/>
    </source>
</evidence>
<reference evidence="13 14" key="1">
    <citation type="submission" date="2019-07" db="EMBL/GenBank/DDBJ databases">
        <authorList>
            <person name="Friedrich A."/>
            <person name="Schacherer J."/>
        </authorList>
    </citation>
    <scope>NUCLEOTIDE SEQUENCE [LARGE SCALE GENOMIC DNA]</scope>
</reference>
<proteinExistence type="predicted"/>